<accession>A0A0X8GZE1</accession>
<comment type="function">
    <text evidence="12 13">Catalyzes the ATP-dependent phosphorylation of L-homoserine to L-homoserine phosphate.</text>
</comment>
<dbReference type="NCBIfam" id="TIGR00191">
    <property type="entry name" value="thrB"/>
    <property type="match status" value="1"/>
</dbReference>
<feature type="domain" description="GHMP kinase N-terminal" evidence="14">
    <location>
        <begin position="62"/>
        <end position="135"/>
    </location>
</feature>
<dbReference type="InterPro" id="IPR000870">
    <property type="entry name" value="Homoserine_kinase"/>
</dbReference>
<organism evidence="16 17">
    <name type="scientific">Erysipelothrix larvae</name>
    <dbReference type="NCBI Taxonomy" id="1514105"/>
    <lineage>
        <taxon>Bacteria</taxon>
        <taxon>Bacillati</taxon>
        <taxon>Bacillota</taxon>
        <taxon>Erysipelotrichia</taxon>
        <taxon>Erysipelotrichales</taxon>
        <taxon>Erysipelotrichaceae</taxon>
        <taxon>Erysipelothrix</taxon>
    </lineage>
</organism>
<evidence type="ECO:0000256" key="9">
    <source>
        <dbReference type="ARBA" id="ARBA00022777"/>
    </source>
</evidence>
<dbReference type="GO" id="GO:0009088">
    <property type="term" value="P:threonine biosynthetic process"/>
    <property type="evidence" value="ECO:0007669"/>
    <property type="project" value="UniProtKB-UniRule"/>
</dbReference>
<comment type="pathway">
    <text evidence="1 13">Amino-acid biosynthesis; L-threonine biosynthesis; L-threonine from L-aspartate: step 4/5.</text>
</comment>
<evidence type="ECO:0000256" key="4">
    <source>
        <dbReference type="ARBA" id="ARBA00017858"/>
    </source>
</evidence>
<dbReference type="GO" id="GO:0005524">
    <property type="term" value="F:ATP binding"/>
    <property type="evidence" value="ECO:0007669"/>
    <property type="project" value="UniProtKB-UniRule"/>
</dbReference>
<evidence type="ECO:0000313" key="16">
    <source>
        <dbReference type="EMBL" id="AMC93249.1"/>
    </source>
</evidence>
<evidence type="ECO:0000256" key="5">
    <source>
        <dbReference type="ARBA" id="ARBA00022605"/>
    </source>
</evidence>
<evidence type="ECO:0000256" key="12">
    <source>
        <dbReference type="ARBA" id="ARBA00049954"/>
    </source>
</evidence>
<dbReference type="UniPathway" id="UPA00050">
    <property type="reaction ID" value="UER00064"/>
</dbReference>
<evidence type="ECO:0000256" key="6">
    <source>
        <dbReference type="ARBA" id="ARBA00022679"/>
    </source>
</evidence>
<keyword evidence="7 13" id="KW-0791">Threonine biosynthesis</keyword>
<evidence type="ECO:0000256" key="8">
    <source>
        <dbReference type="ARBA" id="ARBA00022741"/>
    </source>
</evidence>
<sequence>MKFSIVVPATSANMGPGFDTAGIALSLYNTFTFELKTSGGITFHDSDHDFNESLTLNTYFQVLKEFKVNPPQHIHLETKSNIPVARGLGSSSTCIVAGIMAANKTASLNLTKHEMAQIASRIEGHPDNVTPAIMGNMCLCVYDSESFLVQNLTVHPSLQFVGVYPDKPVSTQKARAILPTTLPYEAIVYSLSRASLLAYGFQSGDVFVLAQITKDKLHEPYRSTLIEDYALIIDTFTSLECITSWISGSGPTMIALVQNPDEALNTLASNLSSTYSIHHLTVDTAGARYI</sequence>
<evidence type="ECO:0000256" key="11">
    <source>
        <dbReference type="ARBA" id="ARBA00049375"/>
    </source>
</evidence>
<dbReference type="GO" id="GO:0004413">
    <property type="term" value="F:homoserine kinase activity"/>
    <property type="evidence" value="ECO:0007669"/>
    <property type="project" value="UniProtKB-UniRule"/>
</dbReference>
<dbReference type="SUPFAM" id="SSF55060">
    <property type="entry name" value="GHMP Kinase, C-terminal domain"/>
    <property type="match status" value="1"/>
</dbReference>
<dbReference type="InterPro" id="IPR020568">
    <property type="entry name" value="Ribosomal_Su5_D2-typ_SF"/>
</dbReference>
<dbReference type="PANTHER" id="PTHR20861">
    <property type="entry name" value="HOMOSERINE/4-DIPHOSPHOCYTIDYL-2-C-METHYL-D-ERYTHRITOL KINASE"/>
    <property type="match status" value="1"/>
</dbReference>
<feature type="domain" description="GHMP kinase C-terminal" evidence="15">
    <location>
        <begin position="215"/>
        <end position="265"/>
    </location>
</feature>
<keyword evidence="10 13" id="KW-0067">ATP-binding</keyword>
<name>A0A0X8GZE1_9FIRM</name>
<dbReference type="STRING" id="1514105.AOC36_04460"/>
<dbReference type="EMBL" id="CP013213">
    <property type="protein sequence ID" value="AMC93249.1"/>
    <property type="molecule type" value="Genomic_DNA"/>
</dbReference>
<dbReference type="Gene3D" id="3.30.230.10">
    <property type="match status" value="1"/>
</dbReference>
<comment type="subcellular location">
    <subcellularLocation>
        <location evidence="13">Cytoplasm</location>
    </subcellularLocation>
</comment>
<evidence type="ECO:0000256" key="1">
    <source>
        <dbReference type="ARBA" id="ARBA00005015"/>
    </source>
</evidence>
<keyword evidence="17" id="KW-1185">Reference proteome</keyword>
<dbReference type="GO" id="GO:0005737">
    <property type="term" value="C:cytoplasm"/>
    <property type="evidence" value="ECO:0007669"/>
    <property type="project" value="UniProtKB-SubCell"/>
</dbReference>
<dbReference type="EC" id="2.7.1.39" evidence="3 13"/>
<evidence type="ECO:0000256" key="3">
    <source>
        <dbReference type="ARBA" id="ARBA00012078"/>
    </source>
</evidence>
<keyword evidence="5 13" id="KW-0028">Amino-acid biosynthesis</keyword>
<dbReference type="InterPro" id="IPR006203">
    <property type="entry name" value="GHMP_knse_ATP-bd_CS"/>
</dbReference>
<dbReference type="SUPFAM" id="SSF54211">
    <property type="entry name" value="Ribosomal protein S5 domain 2-like"/>
    <property type="match status" value="1"/>
</dbReference>
<evidence type="ECO:0000259" key="15">
    <source>
        <dbReference type="Pfam" id="PF08544"/>
    </source>
</evidence>
<comment type="similarity">
    <text evidence="2 13">Belongs to the GHMP kinase family. Homoserine kinase subfamily.</text>
</comment>
<evidence type="ECO:0000256" key="2">
    <source>
        <dbReference type="ARBA" id="ARBA00007370"/>
    </source>
</evidence>
<dbReference type="HAMAP" id="MF_00384">
    <property type="entry name" value="Homoser_kinase"/>
    <property type="match status" value="1"/>
</dbReference>
<keyword evidence="13" id="KW-0963">Cytoplasm</keyword>
<evidence type="ECO:0000256" key="10">
    <source>
        <dbReference type="ARBA" id="ARBA00022840"/>
    </source>
</evidence>
<dbReference type="InterPro" id="IPR013750">
    <property type="entry name" value="GHMP_kinase_C_dom"/>
</dbReference>
<evidence type="ECO:0000313" key="17">
    <source>
        <dbReference type="Proteomes" id="UP000063781"/>
    </source>
</evidence>
<dbReference type="RefSeq" id="WP_067631828.1">
    <property type="nucleotide sequence ID" value="NZ_CP013213.1"/>
</dbReference>
<dbReference type="KEGG" id="erl:AOC36_04460"/>
<dbReference type="Proteomes" id="UP000063781">
    <property type="component" value="Chromosome"/>
</dbReference>
<proteinExistence type="inferred from homology"/>
<keyword evidence="9 13" id="KW-0418">Kinase</keyword>
<gene>
    <name evidence="13" type="primary">thrB</name>
    <name evidence="16" type="ORF">AOC36_04460</name>
</gene>
<dbReference type="Gene3D" id="3.30.70.890">
    <property type="entry name" value="GHMP kinase, C-terminal domain"/>
    <property type="match status" value="1"/>
</dbReference>
<dbReference type="PRINTS" id="PR00958">
    <property type="entry name" value="HOMSERKINASE"/>
</dbReference>
<dbReference type="InterPro" id="IPR036554">
    <property type="entry name" value="GHMP_kinase_C_sf"/>
</dbReference>
<keyword evidence="8 13" id="KW-0547">Nucleotide-binding</keyword>
<dbReference type="InterPro" id="IPR014721">
    <property type="entry name" value="Ribsml_uS5_D2-typ_fold_subgr"/>
</dbReference>
<evidence type="ECO:0000259" key="14">
    <source>
        <dbReference type="Pfam" id="PF00288"/>
    </source>
</evidence>
<comment type="catalytic activity">
    <reaction evidence="11 13">
        <text>L-homoserine + ATP = O-phospho-L-homoserine + ADP + H(+)</text>
        <dbReference type="Rhea" id="RHEA:13985"/>
        <dbReference type="ChEBI" id="CHEBI:15378"/>
        <dbReference type="ChEBI" id="CHEBI:30616"/>
        <dbReference type="ChEBI" id="CHEBI:57476"/>
        <dbReference type="ChEBI" id="CHEBI:57590"/>
        <dbReference type="ChEBI" id="CHEBI:456216"/>
        <dbReference type="EC" id="2.7.1.39"/>
    </reaction>
</comment>
<evidence type="ECO:0000256" key="7">
    <source>
        <dbReference type="ARBA" id="ARBA00022697"/>
    </source>
</evidence>
<dbReference type="PANTHER" id="PTHR20861:SF1">
    <property type="entry name" value="HOMOSERINE KINASE"/>
    <property type="match status" value="1"/>
</dbReference>
<dbReference type="OrthoDB" id="9769912at2"/>
<dbReference type="PROSITE" id="PS00627">
    <property type="entry name" value="GHMP_KINASES_ATP"/>
    <property type="match status" value="1"/>
</dbReference>
<dbReference type="Pfam" id="PF00288">
    <property type="entry name" value="GHMP_kinases_N"/>
    <property type="match status" value="1"/>
</dbReference>
<reference evidence="16 17" key="1">
    <citation type="submission" date="2015-10" db="EMBL/GenBank/DDBJ databases">
        <title>Erysipelothrix larvae sp. LV19 isolated from the larval gut of the rhinoceros beetle, Trypoxylus dichotomus.</title>
        <authorList>
            <person name="Lim S."/>
            <person name="Kim B.-C."/>
        </authorList>
    </citation>
    <scope>NUCLEOTIDE SEQUENCE [LARGE SCALE GENOMIC DNA]</scope>
    <source>
        <strain evidence="16 17">LV19</strain>
    </source>
</reference>
<dbReference type="PIRSF" id="PIRSF000676">
    <property type="entry name" value="Homoser_kin"/>
    <property type="match status" value="1"/>
</dbReference>
<dbReference type="Pfam" id="PF08544">
    <property type="entry name" value="GHMP_kinases_C"/>
    <property type="match status" value="1"/>
</dbReference>
<keyword evidence="6 13" id="KW-0808">Transferase</keyword>
<dbReference type="InterPro" id="IPR006204">
    <property type="entry name" value="GHMP_kinase_N_dom"/>
</dbReference>
<protein>
    <recommendedName>
        <fullName evidence="4 13">Homoserine kinase</fullName>
        <shortName evidence="13">HK</shortName>
        <shortName evidence="13">HSK</shortName>
        <ecNumber evidence="3 13">2.7.1.39</ecNumber>
    </recommendedName>
</protein>
<dbReference type="AlphaFoldDB" id="A0A0X8GZE1"/>
<evidence type="ECO:0000256" key="13">
    <source>
        <dbReference type="HAMAP-Rule" id="MF_00384"/>
    </source>
</evidence>
<feature type="binding site" evidence="13">
    <location>
        <begin position="83"/>
        <end position="93"/>
    </location>
    <ligand>
        <name>ATP</name>
        <dbReference type="ChEBI" id="CHEBI:30616"/>
    </ligand>
</feature>